<dbReference type="Pfam" id="PF00528">
    <property type="entry name" value="BPD_transp_1"/>
    <property type="match status" value="1"/>
</dbReference>
<evidence type="ECO:0000313" key="10">
    <source>
        <dbReference type="EMBL" id="NNG34221.1"/>
    </source>
</evidence>
<evidence type="ECO:0000256" key="3">
    <source>
        <dbReference type="ARBA" id="ARBA00022475"/>
    </source>
</evidence>
<dbReference type="SUPFAM" id="SSF161098">
    <property type="entry name" value="MetI-like"/>
    <property type="match status" value="1"/>
</dbReference>
<dbReference type="PROSITE" id="PS50928">
    <property type="entry name" value="ABC_TM1"/>
    <property type="match status" value="1"/>
</dbReference>
<dbReference type="Gene3D" id="1.10.3720.10">
    <property type="entry name" value="MetI-like"/>
    <property type="match status" value="1"/>
</dbReference>
<evidence type="ECO:0000256" key="7">
    <source>
        <dbReference type="RuleBase" id="RU363032"/>
    </source>
</evidence>
<comment type="similarity">
    <text evidence="7">Belongs to the binding-protein-dependent transport system permease family.</text>
</comment>
<dbReference type="GO" id="GO:0055085">
    <property type="term" value="P:transmembrane transport"/>
    <property type="evidence" value="ECO:0007669"/>
    <property type="project" value="InterPro"/>
</dbReference>
<dbReference type="GO" id="GO:0005886">
    <property type="term" value="C:plasma membrane"/>
    <property type="evidence" value="ECO:0007669"/>
    <property type="project" value="UniProtKB-SubCell"/>
</dbReference>
<dbReference type="PANTHER" id="PTHR30193:SF44">
    <property type="entry name" value="LACTOSE TRANSPORT SYSTEM PERMEASE PROTEIN LACF"/>
    <property type="match status" value="1"/>
</dbReference>
<feature type="region of interest" description="Disordered" evidence="8">
    <location>
        <begin position="1"/>
        <end position="27"/>
    </location>
</feature>
<name>A0A849A5C8_9ACTN</name>
<comment type="caution">
    <text evidence="10">The sequence shown here is derived from an EMBL/GenBank/DDBJ whole genome shotgun (WGS) entry which is preliminary data.</text>
</comment>
<evidence type="ECO:0000256" key="6">
    <source>
        <dbReference type="ARBA" id="ARBA00023136"/>
    </source>
</evidence>
<keyword evidence="6 7" id="KW-0472">Membrane</keyword>
<protein>
    <submittedName>
        <fullName evidence="10">Sugar ABC transporter permease</fullName>
    </submittedName>
</protein>
<feature type="compositionally biased region" description="Low complexity" evidence="8">
    <location>
        <begin position="1"/>
        <end position="13"/>
    </location>
</feature>
<evidence type="ECO:0000256" key="1">
    <source>
        <dbReference type="ARBA" id="ARBA00004651"/>
    </source>
</evidence>
<keyword evidence="11" id="KW-1185">Reference proteome</keyword>
<dbReference type="PANTHER" id="PTHR30193">
    <property type="entry name" value="ABC TRANSPORTER PERMEASE PROTEIN"/>
    <property type="match status" value="1"/>
</dbReference>
<dbReference type="EMBL" id="JABEND010000001">
    <property type="protein sequence ID" value="NNG34221.1"/>
    <property type="molecule type" value="Genomic_DNA"/>
</dbReference>
<evidence type="ECO:0000256" key="4">
    <source>
        <dbReference type="ARBA" id="ARBA00022692"/>
    </source>
</evidence>
<accession>A0A849A5C8</accession>
<evidence type="ECO:0000256" key="8">
    <source>
        <dbReference type="SAM" id="MobiDB-lite"/>
    </source>
</evidence>
<organism evidence="10 11">
    <name type="scientific">Nakamurella aerolata</name>
    <dbReference type="NCBI Taxonomy" id="1656892"/>
    <lineage>
        <taxon>Bacteria</taxon>
        <taxon>Bacillati</taxon>
        <taxon>Actinomycetota</taxon>
        <taxon>Actinomycetes</taxon>
        <taxon>Nakamurellales</taxon>
        <taxon>Nakamurellaceae</taxon>
        <taxon>Nakamurella</taxon>
    </lineage>
</organism>
<dbReference type="AlphaFoldDB" id="A0A849A5C8"/>
<dbReference type="Proteomes" id="UP000562984">
    <property type="component" value="Unassembled WGS sequence"/>
</dbReference>
<sequence length="316" mass="34354">MQTSVASPAGAPAAPQPPPGRKRRSSGGIGGRSTWFLLLPSLLPVVLFSVYPLLNGIWLGFTDAKAGFDVQYRFNGLENYRQLFQDNLFWQSFKIGLIWAFSVTILQFLLALGLALLLNAGLRLQWLVRPLALVPWAMPSVIVAILWKLIYAPDGGILNAALQGLNITDRNINWLGDFSMALPAVIVVGVWAGMPQTTIALLAGLQNVSADLHEAAALDGAGAWTRFRTVTWPAIRPVVVAITSLDFVWNFNSFGLVYVLTEGGPGGRTMLPMLFAYNAAFQSGNFGYASALGNAMVVVVLAIMGVYLWRQMRQSQ</sequence>
<feature type="transmembrane region" description="Helical" evidence="7">
    <location>
        <begin position="172"/>
        <end position="192"/>
    </location>
</feature>
<feature type="transmembrane region" description="Helical" evidence="7">
    <location>
        <begin position="130"/>
        <end position="152"/>
    </location>
</feature>
<feature type="transmembrane region" description="Helical" evidence="7">
    <location>
        <begin position="33"/>
        <end position="54"/>
    </location>
</feature>
<keyword evidence="2 7" id="KW-0813">Transport</keyword>
<dbReference type="RefSeq" id="WP_171197896.1">
    <property type="nucleotide sequence ID" value="NZ_JABEND010000001.1"/>
</dbReference>
<feature type="domain" description="ABC transmembrane type-1" evidence="9">
    <location>
        <begin position="93"/>
        <end position="307"/>
    </location>
</feature>
<dbReference type="InterPro" id="IPR035906">
    <property type="entry name" value="MetI-like_sf"/>
</dbReference>
<keyword evidence="4 7" id="KW-0812">Transmembrane</keyword>
<dbReference type="InterPro" id="IPR000515">
    <property type="entry name" value="MetI-like"/>
</dbReference>
<comment type="subcellular location">
    <subcellularLocation>
        <location evidence="1 7">Cell membrane</location>
        <topology evidence="1 7">Multi-pass membrane protein</topology>
    </subcellularLocation>
</comment>
<proteinExistence type="inferred from homology"/>
<feature type="transmembrane region" description="Helical" evidence="7">
    <location>
        <begin position="286"/>
        <end position="309"/>
    </location>
</feature>
<feature type="transmembrane region" description="Helical" evidence="7">
    <location>
        <begin position="97"/>
        <end position="118"/>
    </location>
</feature>
<evidence type="ECO:0000256" key="2">
    <source>
        <dbReference type="ARBA" id="ARBA00022448"/>
    </source>
</evidence>
<dbReference type="InterPro" id="IPR051393">
    <property type="entry name" value="ABC_transporter_permease"/>
</dbReference>
<keyword evidence="5 7" id="KW-1133">Transmembrane helix</keyword>
<reference evidence="10 11" key="1">
    <citation type="submission" date="2020-05" db="EMBL/GenBank/DDBJ databases">
        <title>Nakamurella sp. DB0629 isolated from air conditioner.</title>
        <authorList>
            <person name="Kim D.H."/>
            <person name="Kim D.-U."/>
        </authorList>
    </citation>
    <scope>NUCLEOTIDE SEQUENCE [LARGE SCALE GENOMIC DNA]</scope>
    <source>
        <strain evidence="10 11">DB0629</strain>
    </source>
</reference>
<dbReference type="CDD" id="cd06261">
    <property type="entry name" value="TM_PBP2"/>
    <property type="match status" value="1"/>
</dbReference>
<evidence type="ECO:0000259" key="9">
    <source>
        <dbReference type="PROSITE" id="PS50928"/>
    </source>
</evidence>
<keyword evidence="3" id="KW-1003">Cell membrane</keyword>
<evidence type="ECO:0000256" key="5">
    <source>
        <dbReference type="ARBA" id="ARBA00022989"/>
    </source>
</evidence>
<gene>
    <name evidence="10" type="ORF">HKD39_00500</name>
</gene>
<evidence type="ECO:0000313" key="11">
    <source>
        <dbReference type="Proteomes" id="UP000562984"/>
    </source>
</evidence>